<comment type="caution">
    <text evidence="11">Lacks conserved residue(s) required for the propagation of feature annotation.</text>
</comment>
<dbReference type="Gene3D" id="1.10.268.10">
    <property type="entry name" value="Topoisomerase, domain 3"/>
    <property type="match status" value="1"/>
</dbReference>
<dbReference type="InterPro" id="IPR013758">
    <property type="entry name" value="Topo_IIA_A/C_ab"/>
</dbReference>
<dbReference type="SUPFAM" id="SSF54211">
    <property type="entry name" value="Ribosomal protein S5 domain 2-like"/>
    <property type="match status" value="1"/>
</dbReference>
<keyword evidence="4" id="KW-0479">Metal-binding</keyword>
<dbReference type="FunFam" id="3.30.230.10:FF:000008">
    <property type="entry name" value="DNA topoisomerase 2"/>
    <property type="match status" value="1"/>
</dbReference>
<dbReference type="Gene3D" id="3.30.1360.40">
    <property type="match status" value="1"/>
</dbReference>
<evidence type="ECO:0000256" key="1">
    <source>
        <dbReference type="ARBA" id="ARBA00000185"/>
    </source>
</evidence>
<keyword evidence="7" id="KW-0460">Magnesium</keyword>
<dbReference type="InterPro" id="IPR036890">
    <property type="entry name" value="HATPase_C_sf"/>
</dbReference>
<sequence>MAIEKKRPLQSSSAYNVAAGDSEHAAAAAADAGFKSIEETYQKKTQLEHILLRPDTYIGSVERHSQALWVYEEDQMVHRTITYVPGLYKIFDEILVNAADNKQRDPSMDALRVEIDHLEGRISVYNNGDGIPVEVHKEEGVYVPELIFGHLLTSSNYDDDVKKTTGGRNGYGAKLTNIFSTEFIVETADGKRQKKYKQVLTNDRWEVCFSLSEGQFQQVSFVNRISTIKGGSHVEYITSQITNHVTAIVHKKNKTANLKPHMVKNHVWIFVNALIDNPAFDSQTKETLTTRQGSFGSKCELSQTFLKKVAESGIVDTLLSWADFKQSKDLKKTDGSKRQRLVGLTKLEDANEAGGRNSDKCTLILTEGDSAKALAMAGISVVGRDYYGVFPLRGKLLNVREASHKQIMENAEIQNIKQILGLQHGKQYDSVKSLRYGHLMIMTDQGSRRDMEVLSFYSMPDYEQWKETLGDGAKVWKIKYYKGLGTSDSVEGREYFSNLEQNKKDFVWADEEDGNAIELAFSKKKIEERKCWLRQFEPGTCLDQRMTHIKYSDFVNKELILFSVADLQRSIPSMVDGLKPGQRKILYCSLKKKIVEDIKVSQFCGYVSEHSAYHHGEQRWEGCCGSIERTSTKEAGVTYTISGIIEEVDATTLRIIELPVRRWTQDYKEFLESLITGNDKIKEPFIKDYRQYSDDRTVNFEVYLTEENLNAARQEGLLKRFKLTTTISTSNMHLFDANGTIKKYDDAEQILYEFFQLRLVFYEKRKQKGFTPMLNKPKNPDAVATDEGEEDEGESTDLRKGYAYLLSVPVESFTSEMVEKLLGQRAKLEFEIEELKASTTKSLWLKDLDAFAEALDPRGAPKKASSKAKNDEDDNDDDDILELKERLARYDINSPQEELG</sequence>
<dbReference type="Gene3D" id="3.30.565.10">
    <property type="entry name" value="Histidine kinase-like ATPase, C-terminal domain"/>
    <property type="match status" value="1"/>
</dbReference>
<dbReference type="SUPFAM" id="SSF56719">
    <property type="entry name" value="Type II DNA topoisomerase"/>
    <property type="match status" value="1"/>
</dbReference>
<evidence type="ECO:0000256" key="3">
    <source>
        <dbReference type="ARBA" id="ARBA00011080"/>
    </source>
</evidence>
<evidence type="ECO:0000256" key="4">
    <source>
        <dbReference type="ARBA" id="ARBA00022723"/>
    </source>
</evidence>
<dbReference type="PANTHER" id="PTHR10169">
    <property type="entry name" value="DNA TOPOISOMERASE/GYRASE"/>
    <property type="match status" value="1"/>
</dbReference>
<comment type="cofactor">
    <cofactor evidence="2">
        <name>Mg(2+)</name>
        <dbReference type="ChEBI" id="CHEBI:18420"/>
    </cofactor>
</comment>
<dbReference type="FunFam" id="3.40.50.670:FF:000001">
    <property type="entry name" value="DNA topoisomerase 2"/>
    <property type="match status" value="1"/>
</dbReference>
<dbReference type="PROSITE" id="PS00177">
    <property type="entry name" value="TOPOISOMERASE_II"/>
    <property type="match status" value="1"/>
</dbReference>
<evidence type="ECO:0000256" key="6">
    <source>
        <dbReference type="ARBA" id="ARBA00022840"/>
    </source>
</evidence>
<keyword evidence="16" id="KW-1185">Reference proteome</keyword>
<feature type="compositionally biased region" description="Acidic residues" evidence="13">
    <location>
        <begin position="784"/>
        <end position="795"/>
    </location>
</feature>
<dbReference type="PRINTS" id="PR00418">
    <property type="entry name" value="TPI2FAMILY"/>
</dbReference>
<dbReference type="Pfam" id="PF00521">
    <property type="entry name" value="DNA_topoisoIV"/>
    <property type="match status" value="2"/>
</dbReference>
<dbReference type="GO" id="GO:0000712">
    <property type="term" value="P:resolution of meiotic recombination intermediates"/>
    <property type="evidence" value="ECO:0007669"/>
    <property type="project" value="TreeGrafter"/>
</dbReference>
<comment type="catalytic activity">
    <reaction evidence="1 12">
        <text>ATP-dependent breakage, passage and rejoining of double-stranded DNA.</text>
        <dbReference type="EC" id="5.6.2.2"/>
    </reaction>
</comment>
<evidence type="ECO:0000259" key="14">
    <source>
        <dbReference type="PROSITE" id="PS52040"/>
    </source>
</evidence>
<dbReference type="SUPFAM" id="SSF55874">
    <property type="entry name" value="ATPase domain of HSP90 chaperone/DNA topoisomerase II/histidine kinase"/>
    <property type="match status" value="1"/>
</dbReference>
<dbReference type="Pfam" id="PF02518">
    <property type="entry name" value="HATPase_c"/>
    <property type="match status" value="1"/>
</dbReference>
<name>A0A7I8LGF7_SPIIN</name>
<dbReference type="InterPro" id="IPR013506">
    <property type="entry name" value="Topo_IIA_bsu_dom2"/>
</dbReference>
<dbReference type="PRINTS" id="PR01158">
    <property type="entry name" value="TOPISMRASEII"/>
</dbReference>
<dbReference type="Pfam" id="PF00204">
    <property type="entry name" value="DNA_gyraseB"/>
    <property type="match status" value="1"/>
</dbReference>
<evidence type="ECO:0000256" key="7">
    <source>
        <dbReference type="ARBA" id="ARBA00022842"/>
    </source>
</evidence>
<evidence type="ECO:0000313" key="16">
    <source>
        <dbReference type="Proteomes" id="UP000663760"/>
    </source>
</evidence>
<dbReference type="InterPro" id="IPR050634">
    <property type="entry name" value="DNA_Topoisomerase_II"/>
</dbReference>
<dbReference type="GO" id="GO:0003918">
    <property type="term" value="F:DNA topoisomerase type II (double strand cut, ATP-hydrolyzing) activity"/>
    <property type="evidence" value="ECO:0007669"/>
    <property type="project" value="UniProtKB-UniRule"/>
</dbReference>
<evidence type="ECO:0000313" key="15">
    <source>
        <dbReference type="EMBL" id="CAA7408902.1"/>
    </source>
</evidence>
<dbReference type="GO" id="GO:0046872">
    <property type="term" value="F:metal ion binding"/>
    <property type="evidence" value="ECO:0007669"/>
    <property type="project" value="UniProtKB-KW"/>
</dbReference>
<comment type="subunit">
    <text evidence="12">Homodimer.</text>
</comment>
<dbReference type="InterPro" id="IPR020568">
    <property type="entry name" value="Ribosomal_Su5_D2-typ_SF"/>
</dbReference>
<dbReference type="InterPro" id="IPR002205">
    <property type="entry name" value="Topo_IIA_dom_A"/>
</dbReference>
<comment type="similarity">
    <text evidence="3 12">Belongs to the type II topoisomerase family.</text>
</comment>
<proteinExistence type="inferred from homology"/>
<dbReference type="FunFam" id="3.30.1360.40:FF:000003">
    <property type="entry name" value="DNA topoisomerase 2"/>
    <property type="match status" value="1"/>
</dbReference>
<keyword evidence="8 12" id="KW-0799">Topoisomerase</keyword>
<dbReference type="AlphaFoldDB" id="A0A7I8LGF7"/>
<keyword evidence="10 12" id="KW-0413">Isomerase</keyword>
<dbReference type="SMART" id="SM00434">
    <property type="entry name" value="TOP4c"/>
    <property type="match status" value="1"/>
</dbReference>
<comment type="function">
    <text evidence="12">Control of topological states of DNA by transient breakage and subsequent rejoining of DNA strands. Topoisomerase II makes double-strand breaks.</text>
</comment>
<accession>A0A7I8LGF7</accession>
<evidence type="ECO:0000256" key="8">
    <source>
        <dbReference type="ARBA" id="ARBA00023029"/>
    </source>
</evidence>
<dbReference type="GO" id="GO:0005634">
    <property type="term" value="C:nucleus"/>
    <property type="evidence" value="ECO:0007669"/>
    <property type="project" value="TreeGrafter"/>
</dbReference>
<dbReference type="Proteomes" id="UP000663760">
    <property type="component" value="Chromosome 15"/>
</dbReference>
<dbReference type="InterPro" id="IPR013757">
    <property type="entry name" value="Topo_IIA_A_a_sf"/>
</dbReference>
<dbReference type="InterPro" id="IPR018522">
    <property type="entry name" value="TopoIIA_CS"/>
</dbReference>
<evidence type="ECO:0000256" key="9">
    <source>
        <dbReference type="ARBA" id="ARBA00023125"/>
    </source>
</evidence>
<dbReference type="PANTHER" id="PTHR10169:SF38">
    <property type="entry name" value="DNA TOPOISOMERASE 2"/>
    <property type="match status" value="1"/>
</dbReference>
<dbReference type="GO" id="GO:0005524">
    <property type="term" value="F:ATP binding"/>
    <property type="evidence" value="ECO:0007669"/>
    <property type="project" value="UniProtKB-UniRule"/>
</dbReference>
<dbReference type="EC" id="5.6.2.2" evidence="12"/>
<feature type="region of interest" description="Disordered" evidence="13">
    <location>
        <begin position="772"/>
        <end position="796"/>
    </location>
</feature>
<dbReference type="InterPro" id="IPR013759">
    <property type="entry name" value="Topo_IIA_B_C"/>
</dbReference>
<dbReference type="GO" id="GO:0003677">
    <property type="term" value="F:DNA binding"/>
    <property type="evidence" value="ECO:0007669"/>
    <property type="project" value="UniProtKB-UniRule"/>
</dbReference>
<protein>
    <recommendedName>
        <fullName evidence="12">DNA topoisomerase 2</fullName>
        <ecNumber evidence="12">5.6.2.2</ecNumber>
    </recommendedName>
</protein>
<dbReference type="PROSITE" id="PS52040">
    <property type="entry name" value="TOPO_IIA"/>
    <property type="match status" value="1"/>
</dbReference>
<keyword evidence="6 12" id="KW-0067">ATP-binding</keyword>
<dbReference type="CDD" id="cd16930">
    <property type="entry name" value="HATPase_TopII-like"/>
    <property type="match status" value="1"/>
</dbReference>
<dbReference type="InterPro" id="IPR003594">
    <property type="entry name" value="HATPase_dom"/>
</dbReference>
<evidence type="ECO:0000256" key="2">
    <source>
        <dbReference type="ARBA" id="ARBA00001946"/>
    </source>
</evidence>
<dbReference type="EMBL" id="LR746278">
    <property type="protein sequence ID" value="CAA7408902.1"/>
    <property type="molecule type" value="Genomic_DNA"/>
</dbReference>
<evidence type="ECO:0000256" key="5">
    <source>
        <dbReference type="ARBA" id="ARBA00022741"/>
    </source>
</evidence>
<evidence type="ECO:0000256" key="12">
    <source>
        <dbReference type="RuleBase" id="RU362094"/>
    </source>
</evidence>
<evidence type="ECO:0000256" key="13">
    <source>
        <dbReference type="SAM" id="MobiDB-lite"/>
    </source>
</evidence>
<dbReference type="InterPro" id="IPR031660">
    <property type="entry name" value="TOPRIM_C"/>
</dbReference>
<keyword evidence="9 11" id="KW-0238">DNA-binding</keyword>
<dbReference type="Gene3D" id="3.40.50.670">
    <property type="match status" value="1"/>
</dbReference>
<dbReference type="GO" id="GO:0006265">
    <property type="term" value="P:DNA topological change"/>
    <property type="evidence" value="ECO:0007669"/>
    <property type="project" value="UniProtKB-UniRule"/>
</dbReference>
<dbReference type="SMART" id="SM00433">
    <property type="entry name" value="TOP2c"/>
    <property type="match status" value="1"/>
</dbReference>
<feature type="domain" description="Topo IIA-type catalytic" evidence="14">
    <location>
        <begin position="571"/>
        <end position="900"/>
    </location>
</feature>
<keyword evidence="5 12" id="KW-0547">Nucleotide-binding</keyword>
<evidence type="ECO:0000256" key="11">
    <source>
        <dbReference type="PROSITE-ProRule" id="PRU01384"/>
    </source>
</evidence>
<dbReference type="InterPro" id="IPR001154">
    <property type="entry name" value="TopoII_euk"/>
</dbReference>
<feature type="region of interest" description="Disordered" evidence="13">
    <location>
        <begin position="856"/>
        <end position="878"/>
    </location>
</feature>
<dbReference type="GO" id="GO:0000819">
    <property type="term" value="P:sister chromatid segregation"/>
    <property type="evidence" value="ECO:0007669"/>
    <property type="project" value="TreeGrafter"/>
</dbReference>
<evidence type="ECO:0000256" key="10">
    <source>
        <dbReference type="ARBA" id="ARBA00023235"/>
    </source>
</evidence>
<dbReference type="InterPro" id="IPR001241">
    <property type="entry name" value="Topo_IIA"/>
</dbReference>
<dbReference type="InterPro" id="IPR013760">
    <property type="entry name" value="Topo_IIA-like_dom_sf"/>
</dbReference>
<dbReference type="CDD" id="cd03481">
    <property type="entry name" value="TopoIIA_Trans_ScTopoIIA"/>
    <property type="match status" value="1"/>
</dbReference>
<dbReference type="Pfam" id="PF16898">
    <property type="entry name" value="TOPRIM_C"/>
    <property type="match status" value="1"/>
</dbReference>
<dbReference type="OrthoDB" id="276498at2759"/>
<gene>
    <name evidence="15" type="ORF">SI8410_15019580</name>
</gene>
<reference evidence="15" key="1">
    <citation type="submission" date="2020-02" db="EMBL/GenBank/DDBJ databases">
        <authorList>
            <person name="Scholz U."/>
            <person name="Mascher M."/>
            <person name="Fiebig A."/>
        </authorList>
    </citation>
    <scope>NUCLEOTIDE SEQUENCE</scope>
</reference>
<dbReference type="Gene3D" id="3.90.199.10">
    <property type="entry name" value="Topoisomerase II, domain 5"/>
    <property type="match status" value="2"/>
</dbReference>
<organism evidence="15 16">
    <name type="scientific">Spirodela intermedia</name>
    <name type="common">Intermediate duckweed</name>
    <dbReference type="NCBI Taxonomy" id="51605"/>
    <lineage>
        <taxon>Eukaryota</taxon>
        <taxon>Viridiplantae</taxon>
        <taxon>Streptophyta</taxon>
        <taxon>Embryophyta</taxon>
        <taxon>Tracheophyta</taxon>
        <taxon>Spermatophyta</taxon>
        <taxon>Magnoliopsida</taxon>
        <taxon>Liliopsida</taxon>
        <taxon>Araceae</taxon>
        <taxon>Lemnoideae</taxon>
        <taxon>Spirodela</taxon>
    </lineage>
</organism>